<dbReference type="InterPro" id="IPR046357">
    <property type="entry name" value="PPIase_dom_sf"/>
</dbReference>
<keyword evidence="9 12" id="KW-0131">Cell cycle</keyword>
<feature type="compositionally biased region" description="Low complexity" evidence="16">
    <location>
        <begin position="504"/>
        <end position="527"/>
    </location>
</feature>
<dbReference type="InterPro" id="IPR008880">
    <property type="entry name" value="Trigger_fac_C"/>
</dbReference>
<dbReference type="PROSITE" id="PS50059">
    <property type="entry name" value="FKBP_PPIASE"/>
    <property type="match status" value="1"/>
</dbReference>
<evidence type="ECO:0000256" key="2">
    <source>
        <dbReference type="ARBA" id="ARBA00005464"/>
    </source>
</evidence>
<dbReference type="EC" id="5.2.1.8" evidence="3 12"/>
<evidence type="ECO:0000259" key="17">
    <source>
        <dbReference type="PROSITE" id="PS50059"/>
    </source>
</evidence>
<dbReference type="HAMAP" id="MF_00303">
    <property type="entry name" value="Trigger_factor_Tig"/>
    <property type="match status" value="1"/>
</dbReference>
<dbReference type="Proteomes" id="UP001163152">
    <property type="component" value="Chromosome"/>
</dbReference>
<keyword evidence="8 12" id="KW-0413">Isomerase</keyword>
<evidence type="ECO:0000256" key="4">
    <source>
        <dbReference type="ARBA" id="ARBA00016902"/>
    </source>
</evidence>
<feature type="domain" description="PPIase FKBP-type" evidence="17">
    <location>
        <begin position="169"/>
        <end position="236"/>
    </location>
</feature>
<evidence type="ECO:0000256" key="10">
    <source>
        <dbReference type="ARBA" id="ARBA00024849"/>
    </source>
</evidence>
<dbReference type="InterPro" id="IPR008881">
    <property type="entry name" value="Trigger_fac_ribosome-bd_bac"/>
</dbReference>
<dbReference type="GO" id="GO:0044183">
    <property type="term" value="F:protein folding chaperone"/>
    <property type="evidence" value="ECO:0007669"/>
    <property type="project" value="TreeGrafter"/>
</dbReference>
<organism evidence="18 19">
    <name type="scientific">Thermocoleostomius sinensis A174</name>
    <dbReference type="NCBI Taxonomy" id="2016057"/>
    <lineage>
        <taxon>Bacteria</taxon>
        <taxon>Bacillati</taxon>
        <taxon>Cyanobacteriota</taxon>
        <taxon>Cyanophyceae</taxon>
        <taxon>Oculatellales</taxon>
        <taxon>Oculatellaceae</taxon>
        <taxon>Thermocoleostomius</taxon>
    </lineage>
</organism>
<evidence type="ECO:0000256" key="5">
    <source>
        <dbReference type="ARBA" id="ARBA00022618"/>
    </source>
</evidence>
<dbReference type="EMBL" id="CP113797">
    <property type="protein sequence ID" value="WAL59318.1"/>
    <property type="molecule type" value="Genomic_DNA"/>
</dbReference>
<dbReference type="SUPFAM" id="SSF54534">
    <property type="entry name" value="FKBP-like"/>
    <property type="match status" value="1"/>
</dbReference>
<dbReference type="GO" id="GO:0015031">
    <property type="term" value="P:protein transport"/>
    <property type="evidence" value="ECO:0007669"/>
    <property type="project" value="UniProtKB-UniRule"/>
</dbReference>
<sequence>MKVTQEKLPASQIGLEIEVTPEMSRQAYEKTLQEFTRYANIPGFRKGKVPRQVLIQRFGSTRIKAAALEDLIQDTLKKAVEQENLETIGQFELRSSFDDLINQFAPGEAITFSAAIDVPPQATLKQYTGLQVQAEEVKYDPERVDSVLEDYRKRSATLVPVEGRSAQMGDIATVDFSGRMTEAPEGEEPAEIPGGSAQDFEVELAEGRFIPGFIDGIVGMNPGETKEISATFPSEYPQPELAGQPAVFTVTLKELKERELPDLDDDFAQEISEFETLAELRESLEKRYREEAEEKTKANKQEALLTELVKHLEVELPETLVKREVDFSITQTAMRLSEQGLDIKKAFTNDVISALRQQARPEAITRLQRTMALGEVAKQESIQVAPEELEAKVNEILGEYSGQDIDVERLRQVVEEDLLKDKILGWLEEHGTVELVPEGTLKPEAEAALETALTDVDAASNPLEPGDGVDLEATDAEEGDAIEAQPTEVTVDAIEVDATPVDTAAANSDAAAMPESSDSETSSKAASGGTGKRSKKGKS</sequence>
<keyword evidence="6 12" id="KW-0697">Rotamase</keyword>
<dbReference type="Pfam" id="PF05697">
    <property type="entry name" value="Trigger_N"/>
    <property type="match status" value="1"/>
</dbReference>
<dbReference type="FunFam" id="3.30.70.1050:FF:000004">
    <property type="entry name" value="Trigger factor"/>
    <property type="match status" value="1"/>
</dbReference>
<dbReference type="InterPro" id="IPR037041">
    <property type="entry name" value="Trigger_fac_C_sf"/>
</dbReference>
<dbReference type="PANTHER" id="PTHR30560">
    <property type="entry name" value="TRIGGER FACTOR CHAPERONE AND PEPTIDYL-PROLYL CIS/TRANS ISOMERASE"/>
    <property type="match status" value="1"/>
</dbReference>
<accession>A0A9E8ZDC3</accession>
<evidence type="ECO:0000256" key="8">
    <source>
        <dbReference type="ARBA" id="ARBA00023235"/>
    </source>
</evidence>
<dbReference type="FunFam" id="3.10.50.40:FF:000001">
    <property type="entry name" value="Trigger factor"/>
    <property type="match status" value="1"/>
</dbReference>
<dbReference type="Gene3D" id="3.10.50.40">
    <property type="match status" value="1"/>
</dbReference>
<dbReference type="GO" id="GO:0043022">
    <property type="term" value="F:ribosome binding"/>
    <property type="evidence" value="ECO:0007669"/>
    <property type="project" value="TreeGrafter"/>
</dbReference>
<evidence type="ECO:0000256" key="16">
    <source>
        <dbReference type="SAM" id="MobiDB-lite"/>
    </source>
</evidence>
<comment type="function">
    <text evidence="10 12">Involved in protein export. Acts as a chaperone by maintaining the newly synthesized protein in an open conformation. Functions as a peptidyl-prolyl cis-trans isomerase.</text>
</comment>
<dbReference type="KEGG" id="tsin:OXH18_19395"/>
<evidence type="ECO:0000256" key="12">
    <source>
        <dbReference type="HAMAP-Rule" id="MF_00303"/>
    </source>
</evidence>
<dbReference type="NCBIfam" id="TIGR00115">
    <property type="entry name" value="tig"/>
    <property type="match status" value="1"/>
</dbReference>
<evidence type="ECO:0000313" key="19">
    <source>
        <dbReference type="Proteomes" id="UP001163152"/>
    </source>
</evidence>
<comment type="similarity">
    <text evidence="2 12 14">Belongs to the FKBP-type PPIase family. Tig subfamily.</text>
</comment>
<dbReference type="SUPFAM" id="SSF109998">
    <property type="entry name" value="Triger factor/SurA peptide-binding domain-like"/>
    <property type="match status" value="1"/>
</dbReference>
<protein>
    <recommendedName>
        <fullName evidence="4 12">Trigger factor</fullName>
        <shortName evidence="12">TF</shortName>
        <ecNumber evidence="3 12">5.2.1.8</ecNumber>
    </recommendedName>
    <alternativeName>
        <fullName evidence="11 12">PPIase</fullName>
    </alternativeName>
</protein>
<evidence type="ECO:0000256" key="3">
    <source>
        <dbReference type="ARBA" id="ARBA00013194"/>
    </source>
</evidence>
<reference evidence="18" key="1">
    <citation type="submission" date="2022-12" db="EMBL/GenBank/DDBJ databases">
        <title>Polyphasic identification of a Novel Hot-Spring Cyanobacterium Ocullathermofonsia sinensis gen nov. sp. nov. and Genomic Insights on its Adaptations to the Thermal Habitat.</title>
        <authorList>
            <person name="Daroch M."/>
            <person name="Tang J."/>
            <person name="Jiang Y."/>
        </authorList>
    </citation>
    <scope>NUCLEOTIDE SEQUENCE</scope>
    <source>
        <strain evidence="18">PKUAC-SCTA174</strain>
    </source>
</reference>
<evidence type="ECO:0000256" key="11">
    <source>
        <dbReference type="ARBA" id="ARBA00029986"/>
    </source>
</evidence>
<keyword evidence="15" id="KW-0175">Coiled coil</keyword>
<evidence type="ECO:0000256" key="15">
    <source>
        <dbReference type="SAM" id="Coils"/>
    </source>
</evidence>
<evidence type="ECO:0000256" key="7">
    <source>
        <dbReference type="ARBA" id="ARBA00023186"/>
    </source>
</evidence>
<gene>
    <name evidence="12 18" type="primary">tig</name>
    <name evidence="18" type="ORF">OXH18_19395</name>
</gene>
<dbReference type="Pfam" id="PF05698">
    <property type="entry name" value="Trigger_C"/>
    <property type="match status" value="1"/>
</dbReference>
<comment type="catalytic activity">
    <reaction evidence="1 12 13">
        <text>[protein]-peptidylproline (omega=180) = [protein]-peptidylproline (omega=0)</text>
        <dbReference type="Rhea" id="RHEA:16237"/>
        <dbReference type="Rhea" id="RHEA-COMP:10747"/>
        <dbReference type="Rhea" id="RHEA-COMP:10748"/>
        <dbReference type="ChEBI" id="CHEBI:83833"/>
        <dbReference type="ChEBI" id="CHEBI:83834"/>
        <dbReference type="EC" id="5.2.1.8"/>
    </reaction>
</comment>
<dbReference type="SUPFAM" id="SSF102735">
    <property type="entry name" value="Trigger factor ribosome-binding domain"/>
    <property type="match status" value="1"/>
</dbReference>
<dbReference type="Gene3D" id="3.30.70.1050">
    <property type="entry name" value="Trigger factor ribosome-binding domain"/>
    <property type="match status" value="1"/>
</dbReference>
<dbReference type="AlphaFoldDB" id="A0A9E8ZDC3"/>
<dbReference type="GO" id="GO:0005737">
    <property type="term" value="C:cytoplasm"/>
    <property type="evidence" value="ECO:0007669"/>
    <property type="project" value="UniProtKB-SubCell"/>
</dbReference>
<dbReference type="GO" id="GO:0043335">
    <property type="term" value="P:protein unfolding"/>
    <property type="evidence" value="ECO:0007669"/>
    <property type="project" value="TreeGrafter"/>
</dbReference>
<dbReference type="Pfam" id="PF00254">
    <property type="entry name" value="FKBP_C"/>
    <property type="match status" value="1"/>
</dbReference>
<keyword evidence="19" id="KW-1185">Reference proteome</keyword>
<evidence type="ECO:0000256" key="1">
    <source>
        <dbReference type="ARBA" id="ARBA00000971"/>
    </source>
</evidence>
<evidence type="ECO:0000256" key="9">
    <source>
        <dbReference type="ARBA" id="ARBA00023306"/>
    </source>
</evidence>
<dbReference type="InterPro" id="IPR001179">
    <property type="entry name" value="PPIase_FKBP_dom"/>
</dbReference>
<comment type="domain">
    <text evidence="12">Consists of 3 domains; the N-terminus binds the ribosome, the middle domain has PPIase activity, while the C-terminus has intrinsic chaperone activity on its own.</text>
</comment>
<dbReference type="InterPro" id="IPR005215">
    <property type="entry name" value="Trig_fac"/>
</dbReference>
<dbReference type="Gene3D" id="1.10.3120.10">
    <property type="entry name" value="Trigger factor, C-terminal domain"/>
    <property type="match status" value="1"/>
</dbReference>
<dbReference type="InterPro" id="IPR027304">
    <property type="entry name" value="Trigger_fact/SurA_dom_sf"/>
</dbReference>
<dbReference type="PANTHER" id="PTHR30560:SF3">
    <property type="entry name" value="TRIGGER FACTOR-LIKE PROTEIN TIG, CHLOROPLASTIC"/>
    <property type="match status" value="1"/>
</dbReference>
<keyword evidence="7 12" id="KW-0143">Chaperone</keyword>
<feature type="region of interest" description="Disordered" evidence="16">
    <location>
        <begin position="478"/>
        <end position="539"/>
    </location>
</feature>
<dbReference type="GO" id="GO:0051301">
    <property type="term" value="P:cell division"/>
    <property type="evidence" value="ECO:0007669"/>
    <property type="project" value="UniProtKB-KW"/>
</dbReference>
<evidence type="ECO:0000256" key="14">
    <source>
        <dbReference type="RuleBase" id="RU003914"/>
    </source>
</evidence>
<proteinExistence type="inferred from homology"/>
<comment type="subcellular location">
    <subcellularLocation>
        <location evidence="12">Cytoplasm</location>
    </subcellularLocation>
    <text evidence="12">About half TF is bound to the ribosome near the polypeptide exit tunnel while the other half is free in the cytoplasm.</text>
</comment>
<dbReference type="InterPro" id="IPR036611">
    <property type="entry name" value="Trigger_fac_ribosome-bd_sf"/>
</dbReference>
<name>A0A9E8ZDC3_9CYAN</name>
<keyword evidence="5 12" id="KW-0132">Cell division</keyword>
<feature type="coiled-coil region" evidence="15">
    <location>
        <begin position="274"/>
        <end position="301"/>
    </location>
</feature>
<dbReference type="GO" id="GO:0051083">
    <property type="term" value="P:'de novo' cotranslational protein folding"/>
    <property type="evidence" value="ECO:0007669"/>
    <property type="project" value="TreeGrafter"/>
</dbReference>
<keyword evidence="12" id="KW-0963">Cytoplasm</keyword>
<dbReference type="GO" id="GO:0003755">
    <property type="term" value="F:peptidyl-prolyl cis-trans isomerase activity"/>
    <property type="evidence" value="ECO:0007669"/>
    <property type="project" value="UniProtKB-UniRule"/>
</dbReference>
<evidence type="ECO:0000256" key="13">
    <source>
        <dbReference type="PROSITE-ProRule" id="PRU00277"/>
    </source>
</evidence>
<evidence type="ECO:0000313" key="18">
    <source>
        <dbReference type="EMBL" id="WAL59318.1"/>
    </source>
</evidence>
<evidence type="ECO:0000256" key="6">
    <source>
        <dbReference type="ARBA" id="ARBA00023110"/>
    </source>
</evidence>